<dbReference type="EMBL" id="CAHP01000060">
    <property type="protein sequence ID" value="CCG43287.1"/>
    <property type="molecule type" value="Genomic_DNA"/>
</dbReference>
<dbReference type="eggNOG" id="ENOG5033FJM">
    <property type="taxonomic scope" value="Bacteria"/>
</dbReference>
<evidence type="ECO:0000259" key="2">
    <source>
        <dbReference type="Pfam" id="PF24729"/>
    </source>
</evidence>
<dbReference type="Pfam" id="PF24729">
    <property type="entry name" value="Acb2_Tad1_hairpin"/>
    <property type="match status" value="1"/>
</dbReference>
<name>H8FY49_MAGML</name>
<gene>
    <name evidence="3" type="ORF">PHAMO_80078</name>
</gene>
<accession>H8FY49</accession>
<evidence type="ECO:0000313" key="4">
    <source>
        <dbReference type="Proteomes" id="UP000004169"/>
    </source>
</evidence>
<dbReference type="AlphaFoldDB" id="H8FY49"/>
<reference evidence="3 4" key="1">
    <citation type="journal article" date="2012" name="J. Bacteriol.">
        <title>Draft Genome Sequence of the Purple Photosynthetic Bacterium Phaeospirillum molischianum DSM120, a Particularly Versatile Bacterium.</title>
        <authorList>
            <person name="Duquesne K."/>
            <person name="Prima V."/>
            <person name="Ji B."/>
            <person name="Rouy Z."/>
            <person name="Medigue C."/>
            <person name="Talla E."/>
            <person name="Sturgis J.N."/>
        </authorList>
    </citation>
    <scope>NUCLEOTIDE SEQUENCE [LARGE SCALE GENOMIC DNA]</scope>
    <source>
        <strain evidence="4">DSM120</strain>
    </source>
</reference>
<evidence type="ECO:0000313" key="3">
    <source>
        <dbReference type="EMBL" id="CCG43287.1"/>
    </source>
</evidence>
<dbReference type="STRING" id="1150626.PHAMO_80078"/>
<sequence>MIVDNQHKHIRGYRDLSVEEIALMNEAKALAERVGDLVEKIAGTPGVDGRWVSIGKTDLQKGFMSLIRGIAQPTTF</sequence>
<dbReference type="RefSeq" id="WP_002731360.1">
    <property type="nucleotide sequence ID" value="NZ_CAHP01000060.1"/>
</dbReference>
<keyword evidence="4" id="KW-1185">Reference proteome</keyword>
<organism evidence="3 4">
    <name type="scientific">Magnetospirillum molischianum DSM 120</name>
    <dbReference type="NCBI Taxonomy" id="1150626"/>
    <lineage>
        <taxon>Bacteria</taxon>
        <taxon>Pseudomonadati</taxon>
        <taxon>Pseudomonadota</taxon>
        <taxon>Alphaproteobacteria</taxon>
        <taxon>Rhodospirillales</taxon>
        <taxon>Rhodospirillaceae</taxon>
        <taxon>Magnetospirillum</taxon>
    </lineage>
</organism>
<proteinExistence type="predicted"/>
<dbReference type="InterPro" id="IPR056098">
    <property type="entry name" value="Acb2/Tad1_hairpin"/>
</dbReference>
<keyword evidence="1" id="KW-0547">Nucleotide-binding</keyword>
<evidence type="ECO:0000256" key="1">
    <source>
        <dbReference type="ARBA" id="ARBA00022741"/>
    </source>
</evidence>
<comment type="caution">
    <text evidence="3">The sequence shown here is derived from an EMBL/GenBank/DDBJ whole genome shotgun (WGS) entry which is preliminary data.</text>
</comment>
<protein>
    <recommendedName>
        <fullName evidence="2">Acb2/Tad1 hairpin domain-containing protein</fullName>
    </recommendedName>
</protein>
<dbReference type="Proteomes" id="UP000004169">
    <property type="component" value="Unassembled WGS sequence"/>
</dbReference>
<feature type="domain" description="Acb2/Tad1 hairpin" evidence="2">
    <location>
        <begin position="10"/>
        <end position="71"/>
    </location>
</feature>
<dbReference type="GO" id="GO:0000166">
    <property type="term" value="F:nucleotide binding"/>
    <property type="evidence" value="ECO:0007669"/>
    <property type="project" value="UniProtKB-KW"/>
</dbReference>